<feature type="compositionally biased region" description="Polar residues" evidence="1">
    <location>
        <begin position="55"/>
        <end position="66"/>
    </location>
</feature>
<accession>A0ABQ4TXP8</accession>
<dbReference type="Proteomes" id="UP001055057">
    <property type="component" value="Unassembled WGS sequence"/>
</dbReference>
<evidence type="ECO:0000256" key="1">
    <source>
        <dbReference type="SAM" id="MobiDB-lite"/>
    </source>
</evidence>
<reference evidence="2" key="2">
    <citation type="submission" date="2021-08" db="EMBL/GenBank/DDBJ databases">
        <authorList>
            <person name="Tani A."/>
            <person name="Ola A."/>
            <person name="Ogura Y."/>
            <person name="Katsura K."/>
            <person name="Hayashi T."/>
        </authorList>
    </citation>
    <scope>NUCLEOTIDE SEQUENCE</scope>
    <source>
        <strain evidence="2">DSM 23632</strain>
    </source>
</reference>
<dbReference type="EMBL" id="BPRB01000079">
    <property type="protein sequence ID" value="GJE59457.1"/>
    <property type="molecule type" value="Genomic_DNA"/>
</dbReference>
<comment type="caution">
    <text evidence="2">The sequence shown here is derived from an EMBL/GenBank/DDBJ whole genome shotgun (WGS) entry which is preliminary data.</text>
</comment>
<reference evidence="2" key="1">
    <citation type="journal article" date="2021" name="Front. Microbiol.">
        <title>Comprehensive Comparative Genomics and Phenotyping of Methylobacterium Species.</title>
        <authorList>
            <person name="Alessa O."/>
            <person name="Ogura Y."/>
            <person name="Fujitani Y."/>
            <person name="Takami H."/>
            <person name="Hayashi T."/>
            <person name="Sahin N."/>
            <person name="Tani A."/>
        </authorList>
    </citation>
    <scope>NUCLEOTIDE SEQUENCE</scope>
    <source>
        <strain evidence="2">DSM 23632</strain>
    </source>
</reference>
<evidence type="ECO:0000313" key="3">
    <source>
        <dbReference type="Proteomes" id="UP001055057"/>
    </source>
</evidence>
<evidence type="ECO:0000313" key="2">
    <source>
        <dbReference type="EMBL" id="GJE59457.1"/>
    </source>
</evidence>
<feature type="region of interest" description="Disordered" evidence="1">
    <location>
        <begin position="46"/>
        <end position="73"/>
    </location>
</feature>
<keyword evidence="3" id="KW-1185">Reference proteome</keyword>
<name>A0ABQ4TXP8_9HYPH</name>
<protein>
    <submittedName>
        <fullName evidence="2">Uncharacterized protein</fullName>
    </submittedName>
</protein>
<sequence length="73" mass="7764">MIPLVAPAFFKPMPHGLHPPLESGILSCAISAVTLNLSFDGLTSSEAASIGRPRPSTQTVRQTHVATRSKKCH</sequence>
<organism evidence="2 3">
    <name type="scientific">Methylobacterium trifolii</name>
    <dbReference type="NCBI Taxonomy" id="1003092"/>
    <lineage>
        <taxon>Bacteria</taxon>
        <taxon>Pseudomonadati</taxon>
        <taxon>Pseudomonadota</taxon>
        <taxon>Alphaproteobacteria</taxon>
        <taxon>Hyphomicrobiales</taxon>
        <taxon>Methylobacteriaceae</taxon>
        <taxon>Methylobacterium</taxon>
    </lineage>
</organism>
<proteinExistence type="predicted"/>
<gene>
    <name evidence="2" type="ORF">MPOCJGCO_1550</name>
</gene>
<dbReference type="RefSeq" id="WP_373875330.1">
    <property type="nucleotide sequence ID" value="NZ_BPRB01000079.1"/>
</dbReference>